<reference evidence="2" key="2">
    <citation type="submission" date="2015-01" db="EMBL/GenBank/DDBJ databases">
        <title>Evolutionary Origins and Diversification of the Mycorrhizal Mutualists.</title>
        <authorList>
            <consortium name="DOE Joint Genome Institute"/>
            <consortium name="Mycorrhizal Genomics Consortium"/>
            <person name="Kohler A."/>
            <person name="Kuo A."/>
            <person name="Nagy L.G."/>
            <person name="Floudas D."/>
            <person name="Copeland A."/>
            <person name="Barry K.W."/>
            <person name="Cichocki N."/>
            <person name="Veneault-Fourrey C."/>
            <person name="LaButti K."/>
            <person name="Lindquist E.A."/>
            <person name="Lipzen A."/>
            <person name="Lundell T."/>
            <person name="Morin E."/>
            <person name="Murat C."/>
            <person name="Riley R."/>
            <person name="Ohm R."/>
            <person name="Sun H."/>
            <person name="Tunlid A."/>
            <person name="Henrissat B."/>
            <person name="Grigoriev I.V."/>
            <person name="Hibbett D.S."/>
            <person name="Martin F."/>
        </authorList>
    </citation>
    <scope>NUCLEOTIDE SEQUENCE [LARGE SCALE GENOMIC DNA]</scope>
    <source>
        <strain evidence="2">F 1598</strain>
    </source>
</reference>
<name>A0A0C3F773_PILCF</name>
<protein>
    <submittedName>
        <fullName evidence="1">Uncharacterized protein</fullName>
    </submittedName>
</protein>
<gene>
    <name evidence="1" type="ORF">PILCRDRAFT_827094</name>
</gene>
<proteinExistence type="predicted"/>
<accession>A0A0C3F773</accession>
<dbReference type="HOGENOM" id="CLU_2904990_0_0_1"/>
<organism evidence="1 2">
    <name type="scientific">Piloderma croceum (strain F 1598)</name>
    <dbReference type="NCBI Taxonomy" id="765440"/>
    <lineage>
        <taxon>Eukaryota</taxon>
        <taxon>Fungi</taxon>
        <taxon>Dikarya</taxon>
        <taxon>Basidiomycota</taxon>
        <taxon>Agaricomycotina</taxon>
        <taxon>Agaricomycetes</taxon>
        <taxon>Agaricomycetidae</taxon>
        <taxon>Atheliales</taxon>
        <taxon>Atheliaceae</taxon>
        <taxon>Piloderma</taxon>
    </lineage>
</organism>
<dbReference type="EMBL" id="KN833044">
    <property type="protein sequence ID" value="KIM75671.1"/>
    <property type="molecule type" value="Genomic_DNA"/>
</dbReference>
<evidence type="ECO:0000313" key="1">
    <source>
        <dbReference type="EMBL" id="KIM75671.1"/>
    </source>
</evidence>
<dbReference type="InParanoid" id="A0A0C3F773"/>
<dbReference type="AlphaFoldDB" id="A0A0C3F773"/>
<dbReference type="Proteomes" id="UP000054166">
    <property type="component" value="Unassembled WGS sequence"/>
</dbReference>
<reference evidence="1 2" key="1">
    <citation type="submission" date="2014-04" db="EMBL/GenBank/DDBJ databases">
        <authorList>
            <consortium name="DOE Joint Genome Institute"/>
            <person name="Kuo A."/>
            <person name="Tarkka M."/>
            <person name="Buscot F."/>
            <person name="Kohler A."/>
            <person name="Nagy L.G."/>
            <person name="Floudas D."/>
            <person name="Copeland A."/>
            <person name="Barry K.W."/>
            <person name="Cichocki N."/>
            <person name="Veneault-Fourrey C."/>
            <person name="LaButti K."/>
            <person name="Lindquist E.A."/>
            <person name="Lipzen A."/>
            <person name="Lundell T."/>
            <person name="Morin E."/>
            <person name="Murat C."/>
            <person name="Sun H."/>
            <person name="Tunlid A."/>
            <person name="Henrissat B."/>
            <person name="Grigoriev I.V."/>
            <person name="Hibbett D.S."/>
            <person name="Martin F."/>
            <person name="Nordberg H.P."/>
            <person name="Cantor M.N."/>
            <person name="Hua S.X."/>
        </authorList>
    </citation>
    <scope>NUCLEOTIDE SEQUENCE [LARGE SCALE GENOMIC DNA]</scope>
    <source>
        <strain evidence="1 2">F 1598</strain>
    </source>
</reference>
<evidence type="ECO:0000313" key="2">
    <source>
        <dbReference type="Proteomes" id="UP000054166"/>
    </source>
</evidence>
<sequence>MVLASTVTDSGRPINDEVKVCRCLMEMDAKFLCDSCQFRGGGAWDTMALQILPLRARPLRCQ</sequence>
<keyword evidence="2" id="KW-1185">Reference proteome</keyword>